<evidence type="ECO:0000313" key="2">
    <source>
        <dbReference type="Proteomes" id="UP000436047"/>
    </source>
</evidence>
<dbReference type="GeneID" id="86055748"/>
<dbReference type="InterPro" id="IPR006437">
    <property type="entry name" value="Phage_terminase_lsu"/>
</dbReference>
<dbReference type="Proteomes" id="UP000436047">
    <property type="component" value="Unassembled WGS sequence"/>
</dbReference>
<dbReference type="Gene3D" id="3.40.50.300">
    <property type="entry name" value="P-loop containing nucleotide triphosphate hydrolases"/>
    <property type="match status" value="1"/>
</dbReference>
<dbReference type="Gene3D" id="3.30.420.280">
    <property type="match status" value="1"/>
</dbReference>
<organism evidence="1 2">
    <name type="scientific">Eisenbergiella porci</name>
    <dbReference type="NCBI Taxonomy" id="2652274"/>
    <lineage>
        <taxon>Bacteria</taxon>
        <taxon>Bacillati</taxon>
        <taxon>Bacillota</taxon>
        <taxon>Clostridia</taxon>
        <taxon>Lachnospirales</taxon>
        <taxon>Lachnospiraceae</taxon>
        <taxon>Eisenbergiella</taxon>
    </lineage>
</organism>
<sequence length="455" mass="52405">MKKVNQIFHFKPFSQKQRKVLNWWCDASPVKDYDGIIADGAIRSGKTISMSLSYVLWAMTRFNGQNFGMCGKTIGSFRRNVLFWLKLMLRSRGYKVADHRADNLVIVSRHGVENYFYIFGGKDERSQDLIQGITLAGVFFDEVALMPESFVNQATGRCSVDGSKYWFNCNPDGPYHWFKVDWIDKAIGYIGKEKVRKLQETAAREGKEAGLKKLLYVHFTMDDNLSLSEEIKARYRSNYSGVFFKRYILGLWAMAEGIIYDMFSEERHVKKITEFFQLLTDGSRYVSIDYGTQNATVFLLWNKGCDKKWYCIREYYYSGRDKGSQKTDSEYADDLKKWLEGTPIRAVIVDPAAASFIAELRKRGYTVIKGKNDVLDGIRLVASLLQNGQLVFADNCQGTIKEFGSYIWDEKAAERGEDKPVKQHDHGMDAVRYFVFTILGTNRARIKNKQKLGLH</sequence>
<evidence type="ECO:0000313" key="1">
    <source>
        <dbReference type="EMBL" id="MSS90879.1"/>
    </source>
</evidence>
<dbReference type="Pfam" id="PF03237">
    <property type="entry name" value="Terminase_6N"/>
    <property type="match status" value="1"/>
</dbReference>
<dbReference type="EMBL" id="VUMI01000049">
    <property type="protein sequence ID" value="MSS90879.1"/>
    <property type="molecule type" value="Genomic_DNA"/>
</dbReference>
<gene>
    <name evidence="1" type="ORF">FYJ45_22280</name>
</gene>
<dbReference type="PANTHER" id="PTHR39184">
    <property type="match status" value="1"/>
</dbReference>
<dbReference type="AlphaFoldDB" id="A0A6N7W6M4"/>
<dbReference type="InterPro" id="IPR027417">
    <property type="entry name" value="P-loop_NTPase"/>
</dbReference>
<reference evidence="1 2" key="1">
    <citation type="submission" date="2019-08" db="EMBL/GenBank/DDBJ databases">
        <title>In-depth cultivation of the pig gut microbiome towards novel bacterial diversity and tailored functional studies.</title>
        <authorList>
            <person name="Wylensek D."/>
            <person name="Hitch T.C.A."/>
            <person name="Clavel T."/>
        </authorList>
    </citation>
    <scope>NUCLEOTIDE SEQUENCE [LARGE SCALE GENOMIC DNA]</scope>
    <source>
        <strain evidence="1 2">WCA-389-WT-23B</strain>
    </source>
</reference>
<dbReference type="PANTHER" id="PTHR39184:SF1">
    <property type="entry name" value="PBSX PHAGE TERMINASE LARGE SUBUNIT"/>
    <property type="match status" value="1"/>
</dbReference>
<dbReference type="RefSeq" id="WP_154467286.1">
    <property type="nucleotide sequence ID" value="NZ_JAXDZL010000188.1"/>
</dbReference>
<proteinExistence type="predicted"/>
<comment type="caution">
    <text evidence="1">The sequence shown here is derived from an EMBL/GenBank/DDBJ whole genome shotgun (WGS) entry which is preliminary data.</text>
</comment>
<protein>
    <submittedName>
        <fullName evidence="1">PBSX family phage terminase large subunit</fullName>
    </submittedName>
</protein>
<name>A0A6N7W6M4_9FIRM</name>
<dbReference type="InterPro" id="IPR052380">
    <property type="entry name" value="Viral_DNA_packaging_terminase"/>
</dbReference>
<keyword evidence="2" id="KW-1185">Reference proteome</keyword>
<accession>A0A6N7W6M4</accession>
<dbReference type="NCBIfam" id="TIGR01547">
    <property type="entry name" value="phage_term_2"/>
    <property type="match status" value="1"/>
</dbReference>